<name>A0A1Z2SEF9_VIBGA</name>
<organism evidence="1 2">
    <name type="scientific">Vibrio gazogenes</name>
    <dbReference type="NCBI Taxonomy" id="687"/>
    <lineage>
        <taxon>Bacteria</taxon>
        <taxon>Pseudomonadati</taxon>
        <taxon>Pseudomonadota</taxon>
        <taxon>Gammaproteobacteria</taxon>
        <taxon>Vibrionales</taxon>
        <taxon>Vibrionaceae</taxon>
        <taxon>Vibrio</taxon>
    </lineage>
</organism>
<accession>A0A1Z2SEF9</accession>
<dbReference type="KEGG" id="vga:BSQ33_07450"/>
<dbReference type="AlphaFoldDB" id="A0A1Z2SEF9"/>
<dbReference type="EMBL" id="CP018835">
    <property type="protein sequence ID" value="ASA55552.1"/>
    <property type="molecule type" value="Genomic_DNA"/>
</dbReference>
<evidence type="ECO:0000313" key="2">
    <source>
        <dbReference type="Proteomes" id="UP000196708"/>
    </source>
</evidence>
<dbReference type="Proteomes" id="UP000196708">
    <property type="component" value="Chromosome 1"/>
</dbReference>
<protein>
    <submittedName>
        <fullName evidence="1">Uncharacterized protein</fullName>
    </submittedName>
</protein>
<gene>
    <name evidence="1" type="ORF">BSQ33_07450</name>
</gene>
<proteinExistence type="predicted"/>
<sequence length="159" mass="16468">MLSSRSFIAERAALLKKLDQSFTRFSSRAINIPAFRQVKKSLRLSTKSVIHHADEIIAKGTVPSLGKRVANISKGVASAKSIGYVGLVLGAASGVNSVYEACTIDGAGECGKTITRETGGFLGSWGGGVAGGVGGGAAGKALGDVFYEYVVEPVKELFE</sequence>
<evidence type="ECO:0000313" key="1">
    <source>
        <dbReference type="EMBL" id="ASA55552.1"/>
    </source>
</evidence>
<dbReference type="RefSeq" id="WP_232471962.1">
    <property type="nucleotide sequence ID" value="NZ_CP018835.1"/>
</dbReference>
<reference evidence="1 2" key="1">
    <citation type="submission" date="2016-12" db="EMBL/GenBank/DDBJ databases">
        <authorList>
            <person name="Song W.-J."/>
            <person name="Kurnit D.M."/>
        </authorList>
    </citation>
    <scope>NUCLEOTIDE SEQUENCE [LARGE SCALE GENOMIC DNA]</scope>
    <source>
        <strain evidence="1 2">ATCC 43942</strain>
    </source>
</reference>